<keyword evidence="2" id="KW-1185">Reference proteome</keyword>
<protein>
    <submittedName>
        <fullName evidence="1">Esterase</fullName>
    </submittedName>
</protein>
<accession>A0A255GPC4</accession>
<dbReference type="PANTHER" id="PTHR48098">
    <property type="entry name" value="ENTEROCHELIN ESTERASE-RELATED"/>
    <property type="match status" value="1"/>
</dbReference>
<evidence type="ECO:0000313" key="2">
    <source>
        <dbReference type="Proteomes" id="UP000215896"/>
    </source>
</evidence>
<dbReference type="SUPFAM" id="SSF53474">
    <property type="entry name" value="alpha/beta-Hydrolases"/>
    <property type="match status" value="1"/>
</dbReference>
<dbReference type="Gene3D" id="3.40.50.1820">
    <property type="entry name" value="alpha/beta hydrolase"/>
    <property type="match status" value="1"/>
</dbReference>
<name>A0A255GPC4_9ACTN</name>
<comment type="caution">
    <text evidence="1">The sequence shown here is derived from an EMBL/GenBank/DDBJ whole genome shotgun (WGS) entry which is preliminary data.</text>
</comment>
<dbReference type="EMBL" id="NMVO01000001">
    <property type="protein sequence ID" value="OYO17670.1"/>
    <property type="molecule type" value="Genomic_DNA"/>
</dbReference>
<dbReference type="OrthoDB" id="9775130at2"/>
<dbReference type="InterPro" id="IPR050583">
    <property type="entry name" value="Mycobacterial_A85_antigen"/>
</dbReference>
<dbReference type="Proteomes" id="UP000215896">
    <property type="component" value="Unassembled WGS sequence"/>
</dbReference>
<proteinExistence type="predicted"/>
<sequence>MTDELRLSVPDPERSWRRVELAYHLDLDLPTRFRRIRTGWALRMPTPPLDRLDYTLRVTDAAGAEQTIPDPGNPRVAGGSFGPSSWLPIGAYAEPAWLAAEEPAQHLEHWGLSDTAVGELTARVWSPASSRPGDDLPMLLVHDGPELAAHAALTRFAGTLGYPLRVVLLDPGPDRDQRYSADEAYAAVLAEAVGVLRQRWPSSRKPVLAGASLGALAALHAAWRHPGTFAGLWLASGSFFSPDTDPGEQGYAHFPRIAGFTAEIAAAEALPDLGAVTMVCGTAEENLANNELLRDRLRGLGAGGDQGVGWGTARQGHTTSCWRDLFDPHLRKLLATAWGC</sequence>
<dbReference type="Pfam" id="PF00756">
    <property type="entry name" value="Esterase"/>
    <property type="match status" value="1"/>
</dbReference>
<organism evidence="1 2">
    <name type="scientific">Enemella evansiae</name>
    <dbReference type="NCBI Taxonomy" id="2016499"/>
    <lineage>
        <taxon>Bacteria</taxon>
        <taxon>Bacillati</taxon>
        <taxon>Actinomycetota</taxon>
        <taxon>Actinomycetes</taxon>
        <taxon>Propionibacteriales</taxon>
        <taxon>Propionibacteriaceae</taxon>
        <taxon>Enemella</taxon>
    </lineage>
</organism>
<gene>
    <name evidence="1" type="ORF">CGZ94_01930</name>
</gene>
<dbReference type="AlphaFoldDB" id="A0A255GPC4"/>
<dbReference type="InterPro" id="IPR000801">
    <property type="entry name" value="Esterase-like"/>
</dbReference>
<dbReference type="RefSeq" id="WP_094404462.1">
    <property type="nucleotide sequence ID" value="NZ_NMVO01000001.1"/>
</dbReference>
<dbReference type="PANTHER" id="PTHR48098:SF3">
    <property type="entry name" value="IRON(III) ENTEROBACTIN ESTERASE"/>
    <property type="match status" value="1"/>
</dbReference>
<evidence type="ECO:0000313" key="1">
    <source>
        <dbReference type="EMBL" id="OYO17670.1"/>
    </source>
</evidence>
<reference evidence="1 2" key="1">
    <citation type="submission" date="2017-07" db="EMBL/GenBank/DDBJ databases">
        <title>Draft whole genome sequences of clinical Proprionibacteriaceae strains.</title>
        <authorList>
            <person name="Bernier A.-M."/>
            <person name="Bernard K."/>
            <person name="Domingo M.-C."/>
        </authorList>
    </citation>
    <scope>NUCLEOTIDE SEQUENCE [LARGE SCALE GENOMIC DNA]</scope>
    <source>
        <strain evidence="1 2">NML 030167</strain>
    </source>
</reference>
<dbReference type="InterPro" id="IPR029058">
    <property type="entry name" value="AB_hydrolase_fold"/>
</dbReference>